<accession>A0A1W4WTI9</accession>
<feature type="region of interest" description="Disordered" evidence="2">
    <location>
        <begin position="340"/>
        <end position="379"/>
    </location>
</feature>
<feature type="region of interest" description="Disordered" evidence="2">
    <location>
        <begin position="1"/>
        <end position="35"/>
    </location>
</feature>
<gene>
    <name evidence="5" type="primary">LOC108738327</name>
</gene>
<evidence type="ECO:0000313" key="4">
    <source>
        <dbReference type="Proteomes" id="UP000192223"/>
    </source>
</evidence>
<keyword evidence="1" id="KW-0175">Coiled coil</keyword>
<keyword evidence="3" id="KW-0812">Transmembrane</keyword>
<feature type="coiled-coil region" evidence="1">
    <location>
        <begin position="1052"/>
        <end position="1079"/>
    </location>
</feature>
<feature type="region of interest" description="Disordered" evidence="2">
    <location>
        <begin position="679"/>
        <end position="766"/>
    </location>
</feature>
<proteinExistence type="predicted"/>
<keyword evidence="3" id="KW-1133">Transmembrane helix</keyword>
<feature type="compositionally biased region" description="Basic and acidic residues" evidence="2">
    <location>
        <begin position="679"/>
        <end position="700"/>
    </location>
</feature>
<feature type="compositionally biased region" description="Polar residues" evidence="2">
    <location>
        <begin position="743"/>
        <end position="766"/>
    </location>
</feature>
<evidence type="ECO:0000256" key="3">
    <source>
        <dbReference type="SAM" id="Phobius"/>
    </source>
</evidence>
<evidence type="ECO:0000256" key="1">
    <source>
        <dbReference type="SAM" id="Coils"/>
    </source>
</evidence>
<feature type="compositionally biased region" description="Basic and acidic residues" evidence="2">
    <location>
        <begin position="710"/>
        <end position="720"/>
    </location>
</feature>
<keyword evidence="4" id="KW-1185">Reference proteome</keyword>
<feature type="compositionally biased region" description="Polar residues" evidence="2">
    <location>
        <begin position="1"/>
        <end position="20"/>
    </location>
</feature>
<feature type="compositionally biased region" description="Polar residues" evidence="2">
    <location>
        <begin position="850"/>
        <end position="866"/>
    </location>
</feature>
<protein>
    <submittedName>
        <fullName evidence="5">Uncharacterized protein LOC108738327</fullName>
    </submittedName>
</protein>
<dbReference type="GeneID" id="108738327"/>
<feature type="compositionally biased region" description="Basic and acidic residues" evidence="2">
    <location>
        <begin position="730"/>
        <end position="740"/>
    </location>
</feature>
<reference evidence="5" key="1">
    <citation type="submission" date="2025-08" db="UniProtKB">
        <authorList>
            <consortium name="RefSeq"/>
        </authorList>
    </citation>
    <scope>IDENTIFICATION</scope>
    <source>
        <tissue evidence="5">Entire body</tissue>
    </source>
</reference>
<evidence type="ECO:0000313" key="5">
    <source>
        <dbReference type="RefSeq" id="XP_018327209.1"/>
    </source>
</evidence>
<name>A0A1W4WTI9_AGRPL</name>
<evidence type="ECO:0000256" key="2">
    <source>
        <dbReference type="SAM" id="MobiDB-lite"/>
    </source>
</evidence>
<feature type="region of interest" description="Disordered" evidence="2">
    <location>
        <begin position="230"/>
        <end position="253"/>
    </location>
</feature>
<feature type="region of interest" description="Disordered" evidence="2">
    <location>
        <begin position="819"/>
        <end position="866"/>
    </location>
</feature>
<sequence>MSDSVISNESDSDVGSNPSWTILEGDENGDNTLTQTPPALITDIIELEPFEQRSILEIEDLPSEESNENCENLPNLILPDDDLLENVNGVKQNEDFVKIEEQSENNAQQDANKTSVLTKIARKIGLQRRRKLKPSTTGIVVAVGTAIAVTSLLCFLLLAPPLKKQQVNSSTPNKYTTNKKSTGTDIRNSGIVEDHFGTSSCCSFFQFSPSGYDTTNIYGCCPKNSRYNKSACSSPISKHKSEDSADRLNRKESIISLNSDTNSSSSMVDKKDSKEDMGFVLVEPMKEKSSQNHINLNSNKNSELSKDTYDFAIGPRSLDYYLKVIEGDIGSRKQIQTLEESKKIVNQKHSTDKTKTSVSSPGAADRDKKSRINESIKKNEGILKSSENNRNHQIENFLKKQSFEKSGSPKKNKVNKCSTESFISNRKANDEKVNLSPKSSTTSIALSSNNNIKTSNSSSQKANSISSEIKFPETRSKNVNKIWETPVMRTIEMEKVERPKVTVDQKSKNTISSSKGLTNQVLEDNTTTSRNKETGIIKDYTGNITELIVDFNNFDPIKNKLTQYSELDSIGDGNRTLSFQKLLPPNNSFVYDLLVKLVRNFLILKLFSKIIDIVDKVKKLLRSHRHKEVRNKHVYKVLKSVHAEVHETKCLLQQICTHFMIANRIRIMASNRQECIPKLKEETKSNEKVKSSSSKTERKSGTRLNTNNKSTKDIKPENTGKIKQISSKNDVAKKSSDKIKKNASLTRNELNVTSSNSREKATLQSENNKAKSILLTKLQRKHQEYLEVLRKQHEERLRQLYLLRVDQQKMISDLIQRKNEQESRTSVLTNLEETPKNEQDSKSTTKIKKSVQNLKASKSKVNSSNIVEEPKKSIKKGFKRTLEYCEDASDENSDEDNLLLEKTKRPIHKQIAPKHENLSKSETPSTESDLRIQLDKRKLYLHEKIDVMRKATQSLRETMNKFKENRLQFEQEERTEANLCESTISSSCCSESLALCQNKGITWKSSSNIPKQTFLSETVINHSEDTNNNSNVKPVELKTTCRRSEEELKRLKNYFKDQILKLKQKKEALKAESNADNNNNKMQVVVRQPSNVFNFAPAQKFNFAPNQNNLPPVTFESSEGSSSTDSPSTFPTTVSISTTNEGPSLQNDVVFFGEHSNSAASPNVVENNNFGLYHFSDVSPRPRRPSDRIFELLFDKKRPMINKRDKLFWLKYHKGNKRMLQQIYKNYSTKLGQKKKRIKLQ</sequence>
<feature type="region of interest" description="Disordered" evidence="2">
    <location>
        <begin position="1104"/>
        <end position="1141"/>
    </location>
</feature>
<feature type="compositionally biased region" description="Low complexity" evidence="2">
    <location>
        <begin position="1113"/>
        <end position="1135"/>
    </location>
</feature>
<feature type="compositionally biased region" description="Basic and acidic residues" evidence="2">
    <location>
        <begin position="340"/>
        <end position="355"/>
    </location>
</feature>
<feature type="region of interest" description="Disordered" evidence="2">
    <location>
        <begin position="433"/>
        <end position="466"/>
    </location>
</feature>
<feature type="compositionally biased region" description="Polar residues" evidence="2">
    <location>
        <begin position="436"/>
        <end position="446"/>
    </location>
</feature>
<dbReference type="InParanoid" id="A0A1W4WTI9"/>
<feature type="compositionally biased region" description="Basic and acidic residues" evidence="2">
    <location>
        <begin position="364"/>
        <end position="379"/>
    </location>
</feature>
<feature type="compositionally biased region" description="Basic and acidic residues" evidence="2">
    <location>
        <begin position="833"/>
        <end position="843"/>
    </location>
</feature>
<dbReference type="RefSeq" id="XP_018327209.1">
    <property type="nucleotide sequence ID" value="XM_018471707.1"/>
</dbReference>
<dbReference type="KEGG" id="apln:108738327"/>
<feature type="transmembrane region" description="Helical" evidence="3">
    <location>
        <begin position="138"/>
        <end position="159"/>
    </location>
</feature>
<organism evidence="4 5">
    <name type="scientific">Agrilus planipennis</name>
    <name type="common">Emerald ash borer</name>
    <name type="synonym">Agrilus marcopoli</name>
    <dbReference type="NCBI Taxonomy" id="224129"/>
    <lineage>
        <taxon>Eukaryota</taxon>
        <taxon>Metazoa</taxon>
        <taxon>Ecdysozoa</taxon>
        <taxon>Arthropoda</taxon>
        <taxon>Hexapoda</taxon>
        <taxon>Insecta</taxon>
        <taxon>Pterygota</taxon>
        <taxon>Neoptera</taxon>
        <taxon>Endopterygota</taxon>
        <taxon>Coleoptera</taxon>
        <taxon>Polyphaga</taxon>
        <taxon>Elateriformia</taxon>
        <taxon>Buprestoidea</taxon>
        <taxon>Buprestidae</taxon>
        <taxon>Agrilinae</taxon>
        <taxon>Agrilus</taxon>
    </lineage>
</organism>
<dbReference type="AlphaFoldDB" id="A0A1W4WTI9"/>
<feature type="compositionally biased region" description="Low complexity" evidence="2">
    <location>
        <begin position="447"/>
        <end position="466"/>
    </location>
</feature>
<keyword evidence="3" id="KW-0472">Membrane</keyword>
<dbReference type="Proteomes" id="UP000192223">
    <property type="component" value="Unplaced"/>
</dbReference>
<feature type="compositionally biased region" description="Basic and acidic residues" evidence="2">
    <location>
        <begin position="239"/>
        <end position="253"/>
    </location>
</feature>
<feature type="region of interest" description="Disordered" evidence="2">
    <location>
        <begin position="909"/>
        <end position="930"/>
    </location>
</feature>